<accession>A0ABM3ISF6</accession>
<evidence type="ECO:0000313" key="6">
    <source>
        <dbReference type="RefSeq" id="XP_048334598.1"/>
    </source>
</evidence>
<dbReference type="InterPro" id="IPR002885">
    <property type="entry name" value="PPR_rpt"/>
</dbReference>
<keyword evidence="3" id="KW-1185">Reference proteome</keyword>
<evidence type="ECO:0000313" key="3">
    <source>
        <dbReference type="Proteomes" id="UP001652623"/>
    </source>
</evidence>
<dbReference type="InterPro" id="IPR011990">
    <property type="entry name" value="TPR-like_helical_dom_sf"/>
</dbReference>
<dbReference type="Pfam" id="PF13041">
    <property type="entry name" value="PPR_2"/>
    <property type="match status" value="4"/>
</dbReference>
<dbReference type="RefSeq" id="XP_048334599.1">
    <property type="nucleotide sequence ID" value="XM_048478642.2"/>
</dbReference>
<keyword evidence="1" id="KW-0677">Repeat</keyword>
<feature type="repeat" description="PPR" evidence="2">
    <location>
        <begin position="255"/>
        <end position="289"/>
    </location>
</feature>
<feature type="repeat" description="PPR" evidence="2">
    <location>
        <begin position="353"/>
        <end position="387"/>
    </location>
</feature>
<dbReference type="PROSITE" id="PS51375">
    <property type="entry name" value="PPR"/>
    <property type="match status" value="6"/>
</dbReference>
<feature type="repeat" description="PPR" evidence="2">
    <location>
        <begin position="552"/>
        <end position="582"/>
    </location>
</feature>
<reference evidence="4 5" key="1">
    <citation type="submission" date="2025-05" db="UniProtKB">
        <authorList>
            <consortium name="RefSeq"/>
        </authorList>
    </citation>
    <scope>IDENTIFICATION</scope>
    <source>
        <tissue evidence="4 5">Seedling</tissue>
    </source>
</reference>
<dbReference type="RefSeq" id="XP_048334596.1">
    <property type="nucleotide sequence ID" value="XM_048478639.2"/>
</dbReference>
<dbReference type="Pfam" id="PF01535">
    <property type="entry name" value="PPR"/>
    <property type="match status" value="3"/>
</dbReference>
<evidence type="ECO:0000313" key="5">
    <source>
        <dbReference type="RefSeq" id="XP_048334596.1"/>
    </source>
</evidence>
<feature type="repeat" description="PPR" evidence="2">
    <location>
        <begin position="588"/>
        <end position="623"/>
    </location>
</feature>
<protein>
    <submittedName>
        <fullName evidence="4 5">Pentatricopeptide repeat-containing protein At3g49740 isoform X1</fullName>
    </submittedName>
</protein>
<dbReference type="Gene3D" id="1.25.40.10">
    <property type="entry name" value="Tetratricopeptide repeat domain"/>
    <property type="match status" value="6"/>
</dbReference>
<sequence>MKLALYKESIASLTETAAKQLIKLNRTLGELIRSNRYSDSLQRFTQIHSSQNPKPDHYTLSTALTACANTRNVVLGNQLHAHAIRTSIKSYAHVANTLLSLYAKAEDLSSVKKVFNEIERPDVYSWTTLLSACTKLGHFEYACQLFDKIPQCNVAVWNAIITGCADNGREKVAMNLFIEMHKIGIRHDNYTFASVLSLCCMDALDFGMQVHLLAIKTGFLCWTSVVNALLTMYFNCECVGDAYKVFEEAETMACDQITFNVMIDGLASVGRDEKALVMFKEMQHADLSPTELTFVSVMSSCSAAQLAYQLHAQAIKFGFEACISVCNAAITMYSSCANLHAACMVFQRLQKKDIISWNAMIASYIQGNNGKFATLAYLEMQREEIKPDEFTFGSLLASSEFVEIVEMVQALVYKNGLILKIQVLNALVSAYCKHGKMNLAYLVFQDTNPKNLISWNTIISGFLFNGFGMEGLEQFHRLLMSEIKPNLYTYTIILSICASISALRLGKQVHGYTLRFGSSMAACLGNALITMYAKCGALNLSINVFNAMTERDTVSYNAMISAYAQHGLGKEAVRCFDAMQEMIMVKPDQATFTAVLSACSHAGLVDDGIRVFNLMVNNHGIVPGEDHFSCIVDLLGRGGYLDEAEIIMTSKHFKAHSSIWWSLFSACAAHTNLRLGRMVAGILLQTEQNNPSVYVLLANIYASAGQWEEAANVRELMRRTRTMKQPGCSWISS</sequence>
<dbReference type="RefSeq" id="XP_048334598.1">
    <property type="nucleotide sequence ID" value="XM_048478641.2"/>
</dbReference>
<dbReference type="GeneID" id="107425021"/>
<dbReference type="RefSeq" id="XP_048334595.1">
    <property type="nucleotide sequence ID" value="XM_048478638.2"/>
</dbReference>
<feature type="repeat" description="PPR" evidence="2">
    <location>
        <begin position="122"/>
        <end position="152"/>
    </location>
</feature>
<evidence type="ECO:0000313" key="4">
    <source>
        <dbReference type="RefSeq" id="XP_048334595.1"/>
    </source>
</evidence>
<evidence type="ECO:0000256" key="1">
    <source>
        <dbReference type="ARBA" id="ARBA00022737"/>
    </source>
</evidence>
<dbReference type="Proteomes" id="UP001652623">
    <property type="component" value="Chromosome 7"/>
</dbReference>
<feature type="repeat" description="PPR" evidence="2">
    <location>
        <begin position="153"/>
        <end position="187"/>
    </location>
</feature>
<proteinExistence type="predicted"/>
<dbReference type="InterPro" id="IPR046960">
    <property type="entry name" value="PPR_At4g14850-like_plant"/>
</dbReference>
<name>A0ABM3ISF6_ZIZJJ</name>
<dbReference type="InterPro" id="IPR046848">
    <property type="entry name" value="E_motif"/>
</dbReference>
<evidence type="ECO:0000313" key="7">
    <source>
        <dbReference type="RefSeq" id="XP_048334599.1"/>
    </source>
</evidence>
<dbReference type="NCBIfam" id="TIGR00756">
    <property type="entry name" value="PPR"/>
    <property type="match status" value="5"/>
</dbReference>
<dbReference type="Pfam" id="PF20431">
    <property type="entry name" value="E_motif"/>
    <property type="match status" value="1"/>
</dbReference>
<evidence type="ECO:0000256" key="2">
    <source>
        <dbReference type="PROSITE-ProRule" id="PRU00708"/>
    </source>
</evidence>
<dbReference type="PANTHER" id="PTHR47926">
    <property type="entry name" value="PENTATRICOPEPTIDE REPEAT-CONTAINING PROTEIN"/>
    <property type="match status" value="1"/>
</dbReference>
<organism evidence="3 7">
    <name type="scientific">Ziziphus jujuba</name>
    <name type="common">Chinese jujube</name>
    <name type="synonym">Ziziphus sativa</name>
    <dbReference type="NCBI Taxonomy" id="326968"/>
    <lineage>
        <taxon>Eukaryota</taxon>
        <taxon>Viridiplantae</taxon>
        <taxon>Streptophyta</taxon>
        <taxon>Embryophyta</taxon>
        <taxon>Tracheophyta</taxon>
        <taxon>Spermatophyta</taxon>
        <taxon>Magnoliopsida</taxon>
        <taxon>eudicotyledons</taxon>
        <taxon>Gunneridae</taxon>
        <taxon>Pentapetalae</taxon>
        <taxon>rosids</taxon>
        <taxon>fabids</taxon>
        <taxon>Rosales</taxon>
        <taxon>Rhamnaceae</taxon>
        <taxon>Paliureae</taxon>
        <taxon>Ziziphus</taxon>
    </lineage>
</organism>
<gene>
    <name evidence="4 5 6 7" type="primary">LOC107425021</name>
</gene>